<name>A0ABT7YA48_9BACT</name>
<keyword evidence="1" id="KW-0732">Signal</keyword>
<evidence type="ECO:0000256" key="1">
    <source>
        <dbReference type="SAM" id="SignalP"/>
    </source>
</evidence>
<feature type="signal peptide" evidence="1">
    <location>
        <begin position="1"/>
        <end position="26"/>
    </location>
</feature>
<dbReference type="EMBL" id="JAUEPH010000002">
    <property type="protein sequence ID" value="MDN3203321.1"/>
    <property type="molecule type" value="Genomic_DNA"/>
</dbReference>
<gene>
    <name evidence="3" type="ORF">QVH07_04145</name>
</gene>
<evidence type="ECO:0000259" key="2">
    <source>
        <dbReference type="Pfam" id="PF13349"/>
    </source>
</evidence>
<evidence type="ECO:0000313" key="3">
    <source>
        <dbReference type="EMBL" id="MDN3203321.1"/>
    </source>
</evidence>
<dbReference type="PANTHER" id="PTHR34094:SF1">
    <property type="entry name" value="PROTEIN FAM185A"/>
    <property type="match status" value="1"/>
</dbReference>
<sequence>MNLLQKLFSLFGLALIGLLISPQTLAQDGEPFRTRTFDVSSPAEFSAETSGSAVKVTGTQGGQIVVRMYAKYRNQDEYMSAAEVDENLGDYTLKLEHSGNEVDLVFKRKNSNGWNWGDQKMNVYFEVEVPFQTETTFKTSGGSISLEGVSGDHDISTSGGSVSISKGEGDITARSSGGSFRLSDFSGDIEVKTSGGSVSMDKLEGEIEVYTSGGSVKLKDISGSIGAYTSGGSISADLVEISDDLEFKSSGGSITVSIPSTAGLDLDIRGGRVGFDMINFNGTVEKDRVNGEMNGGGYSLVMQSSGGRVKLEYTE</sequence>
<organism evidence="3 4">
    <name type="scientific">Algoriphagus sediminis</name>
    <dbReference type="NCBI Taxonomy" id="3057113"/>
    <lineage>
        <taxon>Bacteria</taxon>
        <taxon>Pseudomonadati</taxon>
        <taxon>Bacteroidota</taxon>
        <taxon>Cytophagia</taxon>
        <taxon>Cytophagales</taxon>
        <taxon>Cyclobacteriaceae</taxon>
        <taxon>Algoriphagus</taxon>
    </lineage>
</organism>
<evidence type="ECO:0000313" key="4">
    <source>
        <dbReference type="Proteomes" id="UP001171916"/>
    </source>
</evidence>
<accession>A0ABT7YA48</accession>
<protein>
    <recommendedName>
        <fullName evidence="2">DUF4097 domain-containing protein</fullName>
    </recommendedName>
</protein>
<keyword evidence="4" id="KW-1185">Reference proteome</keyword>
<dbReference type="RefSeq" id="WP_289998885.1">
    <property type="nucleotide sequence ID" value="NZ_JAUEPH010000002.1"/>
</dbReference>
<dbReference type="InterPro" id="IPR025164">
    <property type="entry name" value="Toastrack_DUF4097"/>
</dbReference>
<dbReference type="Proteomes" id="UP001171916">
    <property type="component" value="Unassembled WGS sequence"/>
</dbReference>
<comment type="caution">
    <text evidence="3">The sequence shown here is derived from an EMBL/GenBank/DDBJ whole genome shotgun (WGS) entry which is preliminary data.</text>
</comment>
<dbReference type="Pfam" id="PF13349">
    <property type="entry name" value="DUF4097"/>
    <property type="match status" value="1"/>
</dbReference>
<proteinExistence type="predicted"/>
<dbReference type="PANTHER" id="PTHR34094">
    <property type="match status" value="1"/>
</dbReference>
<feature type="chain" id="PRO_5046234087" description="DUF4097 domain-containing protein" evidence="1">
    <location>
        <begin position="27"/>
        <end position="315"/>
    </location>
</feature>
<reference evidence="3" key="1">
    <citation type="submission" date="2023-06" db="EMBL/GenBank/DDBJ databases">
        <title>Robiginitalea aurantiacus sp. nov. and Algoriphagus sediminis sp. nov., isolated from coastal sediment.</title>
        <authorList>
            <person name="Zhou Z.Y."/>
            <person name="An J."/>
            <person name="Jia Y.W."/>
            <person name="Du Z.J."/>
        </authorList>
    </citation>
    <scope>NUCLEOTIDE SEQUENCE</scope>
    <source>
        <strain evidence="3">C2-7</strain>
    </source>
</reference>
<feature type="domain" description="DUF4097" evidence="2">
    <location>
        <begin position="94"/>
        <end position="306"/>
    </location>
</feature>